<keyword evidence="1" id="KW-0694">RNA-binding</keyword>
<dbReference type="Gene3D" id="3.40.50.10420">
    <property type="entry name" value="NagB/RpiA/CoA transferase-like"/>
    <property type="match status" value="1"/>
</dbReference>
<proteinExistence type="predicted"/>
<dbReference type="GO" id="GO:0005737">
    <property type="term" value="C:cytoplasm"/>
    <property type="evidence" value="ECO:0007669"/>
    <property type="project" value="TreeGrafter"/>
</dbReference>
<dbReference type="InterPro" id="IPR002698">
    <property type="entry name" value="FTHF_cligase"/>
</dbReference>
<protein>
    <submittedName>
        <fullName evidence="2">5-formyltetrahydrofolate cyclo-ligase</fullName>
    </submittedName>
</protein>
<dbReference type="InterPro" id="IPR024185">
    <property type="entry name" value="FTHF_cligase-like_sf"/>
</dbReference>
<accession>A0A832YXZ9</accession>
<evidence type="ECO:0000313" key="2">
    <source>
        <dbReference type="EMBL" id="HIP57178.1"/>
    </source>
</evidence>
<gene>
    <name evidence="2" type="ORF">EYH02_03800</name>
</gene>
<dbReference type="GO" id="GO:0016874">
    <property type="term" value="F:ligase activity"/>
    <property type="evidence" value="ECO:0007669"/>
    <property type="project" value="UniProtKB-KW"/>
</dbReference>
<dbReference type="SUPFAM" id="SSF100950">
    <property type="entry name" value="NagB/RpiA/CoA transferase-like"/>
    <property type="match status" value="1"/>
</dbReference>
<dbReference type="InterPro" id="IPR037171">
    <property type="entry name" value="NagB/RpiA_transferase-like"/>
</dbReference>
<evidence type="ECO:0000256" key="1">
    <source>
        <dbReference type="ARBA" id="ARBA00022884"/>
    </source>
</evidence>
<dbReference type="FunFam" id="3.40.50.10420:FF:000001">
    <property type="entry name" value="Methenyltetrahydrofolate synthase domain-containing protein"/>
    <property type="match status" value="1"/>
</dbReference>
<keyword evidence="2" id="KW-0436">Ligase</keyword>
<dbReference type="PANTHER" id="PTHR13017">
    <property type="entry name" value="5-FORMYLTETRAHYDROFOLATE CYCLO-LIGASE-RELATED"/>
    <property type="match status" value="1"/>
</dbReference>
<evidence type="ECO:0000313" key="3">
    <source>
        <dbReference type="Proteomes" id="UP000605805"/>
    </source>
</evidence>
<dbReference type="AlphaFoldDB" id="A0A832YXZ9"/>
<organism evidence="2 3">
    <name type="scientific">Ignisphaera aggregans</name>
    <dbReference type="NCBI Taxonomy" id="334771"/>
    <lineage>
        <taxon>Archaea</taxon>
        <taxon>Thermoproteota</taxon>
        <taxon>Thermoprotei</taxon>
        <taxon>Desulfurococcales</taxon>
        <taxon>Desulfurococcaceae</taxon>
        <taxon>Ignisphaera</taxon>
    </lineage>
</organism>
<name>A0A832YXZ9_9CREN</name>
<sequence>MIRHRVWKLMEEKNIATFPRPVFHRIPNFVGAEIAAKNLAKLDVFRKASVIKVNPDAPQKPVRYLALTMGKSVVMPTPRLRHGFILLDPNTIPSSKYSEAATIHGAFKYGKIVKPWDLPSIDLVVVGSVAVNMQGARLGKGEGFAELEYAILRTLCKVTRDTPVVTTVHDIQIVNEPIPVEEHDVCVDIIVTPTKVHYVTPRPPKPSGILWNKIPQERISEMPVLSEVKKFLESNKAYVCYSS</sequence>
<dbReference type="Proteomes" id="UP000605805">
    <property type="component" value="Unassembled WGS sequence"/>
</dbReference>
<reference evidence="2" key="1">
    <citation type="journal article" date="2020" name="ISME J.">
        <title>Gammaproteobacteria mediating utilization of methyl-, sulfur- and petroleum organic compounds in deep ocean hydrothermal plumes.</title>
        <authorList>
            <person name="Zhou Z."/>
            <person name="Liu Y."/>
            <person name="Pan J."/>
            <person name="Cron B.R."/>
            <person name="Toner B.M."/>
            <person name="Anantharaman K."/>
            <person name="Breier J.A."/>
            <person name="Dick G.J."/>
            <person name="Li M."/>
        </authorList>
    </citation>
    <scope>NUCLEOTIDE SEQUENCE</scope>
    <source>
        <strain evidence="2">SZUA-1435</strain>
    </source>
</reference>
<comment type="caution">
    <text evidence="2">The sequence shown here is derived from an EMBL/GenBank/DDBJ whole genome shotgun (WGS) entry which is preliminary data.</text>
</comment>
<dbReference type="GO" id="GO:0003723">
    <property type="term" value="F:RNA binding"/>
    <property type="evidence" value="ECO:0007669"/>
    <property type="project" value="UniProtKB-KW"/>
</dbReference>
<dbReference type="EMBL" id="DQTV01000071">
    <property type="protein sequence ID" value="HIP57178.1"/>
    <property type="molecule type" value="Genomic_DNA"/>
</dbReference>
<dbReference type="PANTHER" id="PTHR13017:SF0">
    <property type="entry name" value="METHENYLTETRAHYDROFOLATE SYNTHASE DOMAIN-CONTAINING PROTEIN"/>
    <property type="match status" value="1"/>
</dbReference>
<dbReference type="Pfam" id="PF01812">
    <property type="entry name" value="5-FTHF_cyc-lig"/>
    <property type="match status" value="1"/>
</dbReference>